<evidence type="ECO:0000313" key="4">
    <source>
        <dbReference type="Proteomes" id="UP000318413"/>
    </source>
</evidence>
<dbReference type="Proteomes" id="UP000318413">
    <property type="component" value="Unassembled WGS sequence"/>
</dbReference>
<dbReference type="AlphaFoldDB" id="A0A502CHP8"/>
<dbReference type="EMBL" id="RCZK01000005">
    <property type="protein sequence ID" value="TPG12707.1"/>
    <property type="molecule type" value="Genomic_DNA"/>
</dbReference>
<evidence type="ECO:0000256" key="2">
    <source>
        <dbReference type="SAM" id="Phobius"/>
    </source>
</evidence>
<keyword evidence="4" id="KW-1185">Reference proteome</keyword>
<reference evidence="3 4" key="1">
    <citation type="journal article" date="2019" name="Environ. Microbiol.">
        <title>Species interactions and distinct microbial communities in high Arctic permafrost affected cryosols are associated with the CH4 and CO2 gas fluxes.</title>
        <authorList>
            <person name="Altshuler I."/>
            <person name="Hamel J."/>
            <person name="Turney S."/>
            <person name="Magnuson E."/>
            <person name="Levesque R."/>
            <person name="Greer C."/>
            <person name="Whyte L.G."/>
        </authorList>
    </citation>
    <scope>NUCLEOTIDE SEQUENCE [LARGE SCALE GENOMIC DNA]</scope>
    <source>
        <strain evidence="3 4">S5.1</strain>
    </source>
</reference>
<accession>A0A502CHP8</accession>
<organism evidence="3 4">
    <name type="scientific">Sphingomonas oligophenolica</name>
    <dbReference type="NCBI Taxonomy" id="301154"/>
    <lineage>
        <taxon>Bacteria</taxon>
        <taxon>Pseudomonadati</taxon>
        <taxon>Pseudomonadota</taxon>
        <taxon>Alphaproteobacteria</taxon>
        <taxon>Sphingomonadales</taxon>
        <taxon>Sphingomonadaceae</taxon>
        <taxon>Sphingomonas</taxon>
    </lineage>
</organism>
<protein>
    <recommendedName>
        <fullName evidence="5">Histone</fullName>
    </recommendedName>
</protein>
<feature type="transmembrane region" description="Helical" evidence="2">
    <location>
        <begin position="50"/>
        <end position="70"/>
    </location>
</feature>
<evidence type="ECO:0000313" key="3">
    <source>
        <dbReference type="EMBL" id="TPG12707.1"/>
    </source>
</evidence>
<evidence type="ECO:0000256" key="1">
    <source>
        <dbReference type="SAM" id="MobiDB-lite"/>
    </source>
</evidence>
<feature type="compositionally biased region" description="Basic and acidic residues" evidence="1">
    <location>
        <begin position="1"/>
        <end position="18"/>
    </location>
</feature>
<keyword evidence="2" id="KW-0472">Membrane</keyword>
<sequence>MPHAKTTTDKADKPESFTKRAKTQAKAVGDAAEKAAGKATKAVKNNPKTAAAVGVAVLAAGAAAIAAPFAKKPAKKKPVAKKPAAKA</sequence>
<feature type="region of interest" description="Disordered" evidence="1">
    <location>
        <begin position="1"/>
        <end position="29"/>
    </location>
</feature>
<evidence type="ECO:0008006" key="5">
    <source>
        <dbReference type="Google" id="ProtNLM"/>
    </source>
</evidence>
<proteinExistence type="predicted"/>
<comment type="caution">
    <text evidence="3">The sequence shown here is derived from an EMBL/GenBank/DDBJ whole genome shotgun (WGS) entry which is preliminary data.</text>
</comment>
<keyword evidence="2" id="KW-0812">Transmembrane</keyword>
<gene>
    <name evidence="3" type="ORF">EAH84_07975</name>
</gene>
<keyword evidence="2" id="KW-1133">Transmembrane helix</keyword>
<name>A0A502CHP8_9SPHN</name>